<dbReference type="AlphaFoldDB" id="U2G6B2"/>
<reference evidence="1 2" key="1">
    <citation type="journal article" date="2013" name="BMC Genomics">
        <title>Comparative genomics of Campylobacter concisus isolates reveals genetic diversity and provides insights into disease association.</title>
        <authorList>
            <person name="Deshpande N.P."/>
            <person name="Kaakoush N.O."/>
            <person name="Wilkins M.R."/>
            <person name="Mitchell H.M."/>
        </authorList>
    </citation>
    <scope>NUCLEOTIDE SEQUENCE [LARGE SCALE GENOMIC DNA]</scope>
    <source>
        <strain evidence="1 2">UNSW3</strain>
    </source>
</reference>
<name>U2G6B2_9BACT</name>
<organism evidence="1 2">
    <name type="scientific">Campylobacter concisus UNSW3</name>
    <dbReference type="NCBI Taxonomy" id="1242966"/>
    <lineage>
        <taxon>Bacteria</taxon>
        <taxon>Pseudomonadati</taxon>
        <taxon>Campylobacterota</taxon>
        <taxon>Epsilonproteobacteria</taxon>
        <taxon>Campylobacterales</taxon>
        <taxon>Campylobacteraceae</taxon>
        <taxon>Campylobacter</taxon>
    </lineage>
</organism>
<dbReference type="PATRIC" id="fig|1242966.3.peg.282"/>
<gene>
    <name evidence="1" type="ORF">UNSW3_989</name>
</gene>
<sequence length="38" mass="4390">MLVPISWHLPSCSFSLKFNKKQNFTLRSVIVDNVKSPQ</sequence>
<proteinExistence type="predicted"/>
<evidence type="ECO:0000313" key="1">
    <source>
        <dbReference type="EMBL" id="ERJ23614.1"/>
    </source>
</evidence>
<comment type="caution">
    <text evidence="1">The sequence shown here is derived from an EMBL/GenBank/DDBJ whole genome shotgun (WGS) entry which is preliminary data.</text>
</comment>
<protein>
    <submittedName>
        <fullName evidence="1">Uncharacterized protein</fullName>
    </submittedName>
</protein>
<dbReference type="Proteomes" id="UP000016636">
    <property type="component" value="Unassembled WGS sequence"/>
</dbReference>
<dbReference type="EMBL" id="ANNE01000003">
    <property type="protein sequence ID" value="ERJ23614.1"/>
    <property type="molecule type" value="Genomic_DNA"/>
</dbReference>
<evidence type="ECO:0000313" key="2">
    <source>
        <dbReference type="Proteomes" id="UP000016636"/>
    </source>
</evidence>
<accession>U2G6B2</accession>